<gene>
    <name evidence="2" type="ORF">HPB51_023715</name>
</gene>
<reference evidence="2" key="1">
    <citation type="journal article" date="2020" name="Cell">
        <title>Large-Scale Comparative Analyses of Tick Genomes Elucidate Their Genetic Diversity and Vector Capacities.</title>
        <authorList>
            <consortium name="Tick Genome and Microbiome Consortium (TIGMIC)"/>
            <person name="Jia N."/>
            <person name="Wang J."/>
            <person name="Shi W."/>
            <person name="Du L."/>
            <person name="Sun Y."/>
            <person name="Zhan W."/>
            <person name="Jiang J.F."/>
            <person name="Wang Q."/>
            <person name="Zhang B."/>
            <person name="Ji P."/>
            <person name="Bell-Sakyi L."/>
            <person name="Cui X.M."/>
            <person name="Yuan T.T."/>
            <person name="Jiang B.G."/>
            <person name="Yang W.F."/>
            <person name="Lam T.T."/>
            <person name="Chang Q.C."/>
            <person name="Ding S.J."/>
            <person name="Wang X.J."/>
            <person name="Zhu J.G."/>
            <person name="Ruan X.D."/>
            <person name="Zhao L."/>
            <person name="Wei J.T."/>
            <person name="Ye R.Z."/>
            <person name="Que T.C."/>
            <person name="Du C.H."/>
            <person name="Zhou Y.H."/>
            <person name="Cheng J.X."/>
            <person name="Dai P.F."/>
            <person name="Guo W.B."/>
            <person name="Han X.H."/>
            <person name="Huang E.J."/>
            <person name="Li L.F."/>
            <person name="Wei W."/>
            <person name="Gao Y.C."/>
            <person name="Liu J.Z."/>
            <person name="Shao H.Z."/>
            <person name="Wang X."/>
            <person name="Wang C.C."/>
            <person name="Yang T.C."/>
            <person name="Huo Q.B."/>
            <person name="Li W."/>
            <person name="Chen H.Y."/>
            <person name="Chen S.E."/>
            <person name="Zhou L.G."/>
            <person name="Ni X.B."/>
            <person name="Tian J.H."/>
            <person name="Sheng Y."/>
            <person name="Liu T."/>
            <person name="Pan Y.S."/>
            <person name="Xia L.Y."/>
            <person name="Li J."/>
            <person name="Zhao F."/>
            <person name="Cao W.C."/>
        </authorList>
    </citation>
    <scope>NUCLEOTIDE SEQUENCE</scope>
    <source>
        <strain evidence="2">Rmic-2018</strain>
    </source>
</reference>
<feature type="transmembrane region" description="Helical" evidence="1">
    <location>
        <begin position="91"/>
        <end position="112"/>
    </location>
</feature>
<keyword evidence="1" id="KW-1133">Transmembrane helix</keyword>
<evidence type="ECO:0000256" key="1">
    <source>
        <dbReference type="SAM" id="Phobius"/>
    </source>
</evidence>
<evidence type="ECO:0000313" key="2">
    <source>
        <dbReference type="EMBL" id="KAH8029169.1"/>
    </source>
</evidence>
<proteinExistence type="predicted"/>
<comment type="caution">
    <text evidence="2">The sequence shown here is derived from an EMBL/GenBank/DDBJ whole genome shotgun (WGS) entry which is preliminary data.</text>
</comment>
<feature type="transmembrane region" description="Helical" evidence="1">
    <location>
        <begin position="279"/>
        <end position="299"/>
    </location>
</feature>
<keyword evidence="1" id="KW-0472">Membrane</keyword>
<dbReference type="EMBL" id="JABSTU010000006">
    <property type="protein sequence ID" value="KAH8029169.1"/>
    <property type="molecule type" value="Genomic_DNA"/>
</dbReference>
<feature type="transmembrane region" description="Helical" evidence="1">
    <location>
        <begin position="164"/>
        <end position="193"/>
    </location>
</feature>
<keyword evidence="3" id="KW-1185">Reference proteome</keyword>
<keyword evidence="1" id="KW-0812">Transmembrane</keyword>
<accession>A0A9J6E560</accession>
<feature type="transmembrane region" description="Helical" evidence="1">
    <location>
        <begin position="213"/>
        <end position="233"/>
    </location>
</feature>
<organism evidence="2 3">
    <name type="scientific">Rhipicephalus microplus</name>
    <name type="common">Cattle tick</name>
    <name type="synonym">Boophilus microplus</name>
    <dbReference type="NCBI Taxonomy" id="6941"/>
    <lineage>
        <taxon>Eukaryota</taxon>
        <taxon>Metazoa</taxon>
        <taxon>Ecdysozoa</taxon>
        <taxon>Arthropoda</taxon>
        <taxon>Chelicerata</taxon>
        <taxon>Arachnida</taxon>
        <taxon>Acari</taxon>
        <taxon>Parasitiformes</taxon>
        <taxon>Ixodida</taxon>
        <taxon>Ixodoidea</taxon>
        <taxon>Ixodidae</taxon>
        <taxon>Rhipicephalinae</taxon>
        <taxon>Rhipicephalus</taxon>
        <taxon>Boophilus</taxon>
    </lineage>
</organism>
<dbReference type="AlphaFoldDB" id="A0A9J6E560"/>
<sequence>MSSSGSRKAETMLSEPDEPWVCLQHDGKTFKEMLLKEQDGDEKEAKECARNAAEVLKGAQDEGFISHSWCLRSAWNDALVHKALRKDRRPCVLGVTLSINAVLILLSVLASLTNCHNLQVTLTCLRHFTMAMLYSATASWATGFLSLSALKASVVKKFEVLDLLLELAVLKAVILLVAFFVCICHVGAGIMVYPAARRQAHFVLPLQLLADVARAKALTGAVVLTVWSVYLMATDIRTTFCAVRHLCRELCEARKRGRITPPFRGMSFQKFLASMARSVLKRIVVISCGMVLLLMIFMISPGGVWHNYKTRSDAVVGVTTIWGARDGTCSVAASAKVMKIE</sequence>
<dbReference type="VEuPathDB" id="VectorBase:LOC119168194"/>
<protein>
    <submittedName>
        <fullName evidence="2">Uncharacterized protein</fullName>
    </submittedName>
</protein>
<name>A0A9J6E560_RHIMP</name>
<dbReference type="Proteomes" id="UP000821866">
    <property type="component" value="Chromosome 4"/>
</dbReference>
<evidence type="ECO:0000313" key="3">
    <source>
        <dbReference type="Proteomes" id="UP000821866"/>
    </source>
</evidence>
<reference evidence="2" key="2">
    <citation type="submission" date="2021-09" db="EMBL/GenBank/DDBJ databases">
        <authorList>
            <person name="Jia N."/>
            <person name="Wang J."/>
            <person name="Shi W."/>
            <person name="Du L."/>
            <person name="Sun Y."/>
            <person name="Zhan W."/>
            <person name="Jiang J."/>
            <person name="Wang Q."/>
            <person name="Zhang B."/>
            <person name="Ji P."/>
            <person name="Sakyi L.B."/>
            <person name="Cui X."/>
            <person name="Yuan T."/>
            <person name="Jiang B."/>
            <person name="Yang W."/>
            <person name="Lam T.T.-Y."/>
            <person name="Chang Q."/>
            <person name="Ding S."/>
            <person name="Wang X."/>
            <person name="Zhu J."/>
            <person name="Ruan X."/>
            <person name="Zhao L."/>
            <person name="Wei J."/>
            <person name="Que T."/>
            <person name="Du C."/>
            <person name="Cheng J."/>
            <person name="Dai P."/>
            <person name="Han X."/>
            <person name="Huang E."/>
            <person name="Gao Y."/>
            <person name="Liu J."/>
            <person name="Shao H."/>
            <person name="Ye R."/>
            <person name="Li L."/>
            <person name="Wei W."/>
            <person name="Wang X."/>
            <person name="Wang C."/>
            <person name="Huo Q."/>
            <person name="Li W."/>
            <person name="Guo W."/>
            <person name="Chen H."/>
            <person name="Chen S."/>
            <person name="Zhou L."/>
            <person name="Zhou L."/>
            <person name="Ni X."/>
            <person name="Tian J."/>
            <person name="Zhou Y."/>
            <person name="Sheng Y."/>
            <person name="Liu T."/>
            <person name="Pan Y."/>
            <person name="Xia L."/>
            <person name="Li J."/>
            <person name="Zhao F."/>
            <person name="Cao W."/>
        </authorList>
    </citation>
    <scope>NUCLEOTIDE SEQUENCE</scope>
    <source>
        <strain evidence="2">Rmic-2018</strain>
        <tissue evidence="2">Larvae</tissue>
    </source>
</reference>
<feature type="transmembrane region" description="Helical" evidence="1">
    <location>
        <begin position="132"/>
        <end position="152"/>
    </location>
</feature>